<evidence type="ECO:0000259" key="9">
    <source>
        <dbReference type="Pfam" id="PF13807"/>
    </source>
</evidence>
<evidence type="ECO:0000313" key="10">
    <source>
        <dbReference type="EMBL" id="RVU60837.1"/>
    </source>
</evidence>
<dbReference type="GO" id="GO:0004713">
    <property type="term" value="F:protein tyrosine kinase activity"/>
    <property type="evidence" value="ECO:0007669"/>
    <property type="project" value="TreeGrafter"/>
</dbReference>
<dbReference type="PANTHER" id="PTHR32309:SF13">
    <property type="entry name" value="FERRIC ENTEROBACTIN TRANSPORT PROTEIN FEPE"/>
    <property type="match status" value="1"/>
</dbReference>
<evidence type="ECO:0000256" key="1">
    <source>
        <dbReference type="ARBA" id="ARBA00004651"/>
    </source>
</evidence>
<keyword evidence="5 7" id="KW-1133">Transmembrane helix</keyword>
<dbReference type="RefSeq" id="WP_127814517.1">
    <property type="nucleotide sequence ID" value="NZ_LDER01000351.1"/>
</dbReference>
<dbReference type="InterPro" id="IPR032807">
    <property type="entry name" value="GNVR"/>
</dbReference>
<evidence type="ECO:0000259" key="8">
    <source>
        <dbReference type="Pfam" id="PF02706"/>
    </source>
</evidence>
<evidence type="ECO:0000256" key="3">
    <source>
        <dbReference type="ARBA" id="ARBA00022475"/>
    </source>
</evidence>
<name>A0A437SCV2_BACTU</name>
<evidence type="ECO:0000256" key="7">
    <source>
        <dbReference type="SAM" id="Phobius"/>
    </source>
</evidence>
<evidence type="ECO:0000256" key="6">
    <source>
        <dbReference type="ARBA" id="ARBA00023136"/>
    </source>
</evidence>
<dbReference type="InterPro" id="IPR003856">
    <property type="entry name" value="LPS_length_determ_N"/>
</dbReference>
<evidence type="ECO:0000256" key="2">
    <source>
        <dbReference type="ARBA" id="ARBA00006683"/>
    </source>
</evidence>
<accession>A0A437SCV2</accession>
<comment type="subcellular location">
    <subcellularLocation>
        <location evidence="1">Cell membrane</location>
        <topology evidence="1">Multi-pass membrane protein</topology>
    </subcellularLocation>
</comment>
<dbReference type="GO" id="GO:0005886">
    <property type="term" value="C:plasma membrane"/>
    <property type="evidence" value="ECO:0007669"/>
    <property type="project" value="UniProtKB-SubCell"/>
</dbReference>
<dbReference type="EMBL" id="LDER01000351">
    <property type="protein sequence ID" value="RVU60837.1"/>
    <property type="molecule type" value="Genomic_DNA"/>
</dbReference>
<keyword evidence="4 7" id="KW-0812">Transmembrane</keyword>
<feature type="transmembrane region" description="Helical" evidence="7">
    <location>
        <begin position="173"/>
        <end position="194"/>
    </location>
</feature>
<feature type="domain" description="Polysaccharide chain length determinant N-terminal" evidence="8">
    <location>
        <begin position="5"/>
        <end position="93"/>
    </location>
</feature>
<proteinExistence type="inferred from homology"/>
<keyword evidence="3" id="KW-1003">Cell membrane</keyword>
<dbReference type="Pfam" id="PF02706">
    <property type="entry name" value="Wzz"/>
    <property type="match status" value="1"/>
</dbReference>
<keyword evidence="6 7" id="KW-0472">Membrane</keyword>
<gene>
    <name evidence="10" type="ORF">BM74_29115</name>
</gene>
<protein>
    <submittedName>
        <fullName evidence="10">Capsular biosynthesis protein</fullName>
    </submittedName>
</protein>
<sequence>MEEPIRLKEIFYIVKKRLFTIVSISVGTAIASAIINFYFITPIYQSSTQILVNQKKQEGIIQPGEIQTNIQLTNTYKIIIKSPVILEQVKNKLKLDMSIQELSGKINVANEKDSQVIIITVQSEDLKLANNIANTVAEVFKNEVAQIMSIDNVTILSKAEIVTEKEPVKPRPLLNIGIVFSMGLILAIGFVLLIEHLDNTLKKEEDIENELELPVFGVISHINENEENVNDMITEAKKVRERTIGS</sequence>
<dbReference type="InterPro" id="IPR050445">
    <property type="entry name" value="Bact_polysacc_biosynth/exp"/>
</dbReference>
<dbReference type="Pfam" id="PF13807">
    <property type="entry name" value="GNVR"/>
    <property type="match status" value="1"/>
</dbReference>
<dbReference type="PANTHER" id="PTHR32309">
    <property type="entry name" value="TYROSINE-PROTEIN KINASE"/>
    <property type="match status" value="1"/>
</dbReference>
<feature type="domain" description="Tyrosine-protein kinase G-rich" evidence="9">
    <location>
        <begin position="124"/>
        <end position="193"/>
    </location>
</feature>
<evidence type="ECO:0000256" key="4">
    <source>
        <dbReference type="ARBA" id="ARBA00022692"/>
    </source>
</evidence>
<comment type="caution">
    <text evidence="10">The sequence shown here is derived from an EMBL/GenBank/DDBJ whole genome shotgun (WGS) entry which is preliminary data.</text>
</comment>
<evidence type="ECO:0000313" key="11">
    <source>
        <dbReference type="Proteomes" id="UP000286687"/>
    </source>
</evidence>
<feature type="transmembrane region" description="Helical" evidence="7">
    <location>
        <begin position="21"/>
        <end position="40"/>
    </location>
</feature>
<dbReference type="AlphaFoldDB" id="A0A437SCV2"/>
<dbReference type="Proteomes" id="UP000286687">
    <property type="component" value="Unassembled WGS sequence"/>
</dbReference>
<organism evidence="10 11">
    <name type="scientific">Bacillus thuringiensis</name>
    <dbReference type="NCBI Taxonomy" id="1428"/>
    <lineage>
        <taxon>Bacteria</taxon>
        <taxon>Bacillati</taxon>
        <taxon>Bacillota</taxon>
        <taxon>Bacilli</taxon>
        <taxon>Bacillales</taxon>
        <taxon>Bacillaceae</taxon>
        <taxon>Bacillus</taxon>
        <taxon>Bacillus cereus group</taxon>
    </lineage>
</organism>
<evidence type="ECO:0000256" key="5">
    <source>
        <dbReference type="ARBA" id="ARBA00022989"/>
    </source>
</evidence>
<comment type="similarity">
    <text evidence="2">Belongs to the CpsC/CapA family.</text>
</comment>
<reference evidence="10 11" key="1">
    <citation type="submission" date="2018-01" db="EMBL/GenBank/DDBJ databases">
        <title>Complete genome sequence of G25-42.</title>
        <authorList>
            <person name="Zheng Z."/>
            <person name="Sun M."/>
        </authorList>
    </citation>
    <scope>NUCLEOTIDE SEQUENCE [LARGE SCALE GENOMIC DNA]</scope>
    <source>
        <strain evidence="10 11">G25-42</strain>
    </source>
</reference>